<keyword evidence="1" id="KW-0812">Transmembrane</keyword>
<evidence type="ECO:0000313" key="3">
    <source>
        <dbReference type="Proteomes" id="UP001215598"/>
    </source>
</evidence>
<dbReference type="Proteomes" id="UP001215598">
    <property type="component" value="Unassembled WGS sequence"/>
</dbReference>
<sequence>MASLANKDNAASLFTTPTLTASSTALHHLPHALRSACRTTRERNRLWWLIRLSGVWITPTAGVPGTPTPESHRAPPLTTRFWASRKGRGRRGFRRSCNVGSQSSSCLVLDDPLDVVFRVPASQSSQQLYRRFSNSLSFDCAQFAPSFSSITGSNVRLVRLTRCCFFVRAVFVVFFFIASMIAMTSTDSLSPTVLKQVVPVLIVYLSGIGNSRSNERGLLSPGDAFSPGPTGDQLDPADVHGMRHVVFITLLKLTASADFVDVPGSAIYADLTRTLGVVSRSRSIPGHDVVGCCPLGYRLTFVRISHPVNWIIKLPSILGTDRALNIGEAHMLGLSGVVP</sequence>
<comment type="caution">
    <text evidence="2">The sequence shown here is derived from an EMBL/GenBank/DDBJ whole genome shotgun (WGS) entry which is preliminary data.</text>
</comment>
<dbReference type="AlphaFoldDB" id="A0AAD7KER2"/>
<dbReference type="EMBL" id="JARKIB010000003">
    <property type="protein sequence ID" value="KAJ7783120.1"/>
    <property type="molecule type" value="Genomic_DNA"/>
</dbReference>
<evidence type="ECO:0000313" key="2">
    <source>
        <dbReference type="EMBL" id="KAJ7783120.1"/>
    </source>
</evidence>
<keyword evidence="1" id="KW-1133">Transmembrane helix</keyword>
<protein>
    <submittedName>
        <fullName evidence="2">Uncharacterized protein</fullName>
    </submittedName>
</protein>
<keyword evidence="1" id="KW-0472">Membrane</keyword>
<accession>A0AAD7KER2</accession>
<proteinExistence type="predicted"/>
<keyword evidence="3" id="KW-1185">Reference proteome</keyword>
<gene>
    <name evidence="2" type="ORF">B0H16DRAFT_1709936</name>
</gene>
<reference evidence="2" key="1">
    <citation type="submission" date="2023-03" db="EMBL/GenBank/DDBJ databases">
        <title>Massive genome expansion in bonnet fungi (Mycena s.s.) driven by repeated elements and novel gene families across ecological guilds.</title>
        <authorList>
            <consortium name="Lawrence Berkeley National Laboratory"/>
            <person name="Harder C.B."/>
            <person name="Miyauchi S."/>
            <person name="Viragh M."/>
            <person name="Kuo A."/>
            <person name="Thoen E."/>
            <person name="Andreopoulos B."/>
            <person name="Lu D."/>
            <person name="Skrede I."/>
            <person name="Drula E."/>
            <person name="Henrissat B."/>
            <person name="Morin E."/>
            <person name="Kohler A."/>
            <person name="Barry K."/>
            <person name="LaButti K."/>
            <person name="Morin E."/>
            <person name="Salamov A."/>
            <person name="Lipzen A."/>
            <person name="Mereny Z."/>
            <person name="Hegedus B."/>
            <person name="Baldrian P."/>
            <person name="Stursova M."/>
            <person name="Weitz H."/>
            <person name="Taylor A."/>
            <person name="Grigoriev I.V."/>
            <person name="Nagy L.G."/>
            <person name="Martin F."/>
            <person name="Kauserud H."/>
        </authorList>
    </citation>
    <scope>NUCLEOTIDE SEQUENCE</scope>
    <source>
        <strain evidence="2">CBHHK182m</strain>
    </source>
</reference>
<evidence type="ECO:0000256" key="1">
    <source>
        <dbReference type="SAM" id="Phobius"/>
    </source>
</evidence>
<feature type="transmembrane region" description="Helical" evidence="1">
    <location>
        <begin position="165"/>
        <end position="183"/>
    </location>
</feature>
<name>A0AAD7KER2_9AGAR</name>
<organism evidence="2 3">
    <name type="scientific">Mycena metata</name>
    <dbReference type="NCBI Taxonomy" id="1033252"/>
    <lineage>
        <taxon>Eukaryota</taxon>
        <taxon>Fungi</taxon>
        <taxon>Dikarya</taxon>
        <taxon>Basidiomycota</taxon>
        <taxon>Agaricomycotina</taxon>
        <taxon>Agaricomycetes</taxon>
        <taxon>Agaricomycetidae</taxon>
        <taxon>Agaricales</taxon>
        <taxon>Marasmiineae</taxon>
        <taxon>Mycenaceae</taxon>
        <taxon>Mycena</taxon>
    </lineage>
</organism>